<dbReference type="CDD" id="cd02440">
    <property type="entry name" value="AdoMet_MTases"/>
    <property type="match status" value="1"/>
</dbReference>
<dbReference type="InterPro" id="IPR050723">
    <property type="entry name" value="CFA/CMAS"/>
</dbReference>
<evidence type="ECO:0000259" key="1">
    <source>
        <dbReference type="Pfam" id="PF13649"/>
    </source>
</evidence>
<dbReference type="Gene3D" id="3.40.50.150">
    <property type="entry name" value="Vaccinia Virus protein VP39"/>
    <property type="match status" value="1"/>
</dbReference>
<feature type="domain" description="Methyltransferase" evidence="1">
    <location>
        <begin position="45"/>
        <end position="144"/>
    </location>
</feature>
<comment type="caution">
    <text evidence="2">The sequence shown here is derived from an EMBL/GenBank/DDBJ whole genome shotgun (WGS) entry which is preliminary data.</text>
</comment>
<proteinExistence type="predicted"/>
<name>A0A0S8GH35_UNCW3</name>
<evidence type="ECO:0000313" key="2">
    <source>
        <dbReference type="EMBL" id="KPK72286.1"/>
    </source>
</evidence>
<dbReference type="EMBL" id="LJUO01000036">
    <property type="protein sequence ID" value="KPK72286.1"/>
    <property type="molecule type" value="Genomic_DNA"/>
</dbReference>
<dbReference type="SUPFAM" id="SSF53335">
    <property type="entry name" value="S-adenosyl-L-methionine-dependent methyltransferases"/>
    <property type="match status" value="1"/>
</dbReference>
<dbReference type="AlphaFoldDB" id="A0A0S8GH35"/>
<gene>
    <name evidence="2" type="ORF">AMJ87_05245</name>
</gene>
<protein>
    <recommendedName>
        <fullName evidence="1">Methyltransferase domain-containing protein</fullName>
    </recommendedName>
</protein>
<dbReference type="Proteomes" id="UP000051096">
    <property type="component" value="Unassembled WGS sequence"/>
</dbReference>
<evidence type="ECO:0000313" key="3">
    <source>
        <dbReference type="Proteomes" id="UP000051096"/>
    </source>
</evidence>
<dbReference type="InterPro" id="IPR041698">
    <property type="entry name" value="Methyltransf_25"/>
</dbReference>
<reference evidence="2 3" key="1">
    <citation type="journal article" date="2015" name="Microbiome">
        <title>Genomic resolution of linkages in carbon, nitrogen, and sulfur cycling among widespread estuary sediment bacteria.</title>
        <authorList>
            <person name="Baker B.J."/>
            <person name="Lazar C.S."/>
            <person name="Teske A.P."/>
            <person name="Dick G.J."/>
        </authorList>
    </citation>
    <scope>NUCLEOTIDE SEQUENCE [LARGE SCALE GENOMIC DNA]</scope>
    <source>
        <strain evidence="2">SM23_60</strain>
    </source>
</reference>
<dbReference type="InterPro" id="IPR029063">
    <property type="entry name" value="SAM-dependent_MTases_sf"/>
</dbReference>
<sequence>MVNINEQKSNYDRLSKWYDYLAGCSELRYIALGIKKLDPAVGDRVLEIGCGTGYGLVSIARLVGIEGRVDGVDLSQGMIKVSKTRLQRAGFLPRVHLKRANASQLPYGNALFDAVFMSFTLELFGASTMRRVLCECHRVLRDDGRLCVVALSKSGCSVAKRIYEYLHNRFPQHIDCRPIRLRQQLEAGLFSVVEDDEYSLFGLPVSITLAKKSTANE</sequence>
<dbReference type="PANTHER" id="PTHR43667">
    <property type="entry name" value="CYCLOPROPANE-FATTY-ACYL-PHOSPHOLIPID SYNTHASE"/>
    <property type="match status" value="1"/>
</dbReference>
<accession>A0A0S8GH35</accession>
<dbReference type="PANTHER" id="PTHR43667:SF2">
    <property type="entry name" value="FATTY ACID C-METHYL TRANSFERASE"/>
    <property type="match status" value="1"/>
</dbReference>
<dbReference type="Pfam" id="PF13649">
    <property type="entry name" value="Methyltransf_25"/>
    <property type="match status" value="1"/>
</dbReference>
<organism evidence="2 3">
    <name type="scientific">candidate division WOR_3 bacterium SM23_60</name>
    <dbReference type="NCBI Taxonomy" id="1703780"/>
    <lineage>
        <taxon>Bacteria</taxon>
        <taxon>Bacteria division WOR-3</taxon>
    </lineage>
</organism>